<name>A0A495JC88_9ACTN</name>
<dbReference type="SUPFAM" id="SSF53649">
    <property type="entry name" value="Alkaline phosphatase-like"/>
    <property type="match status" value="1"/>
</dbReference>
<evidence type="ECO:0000313" key="2">
    <source>
        <dbReference type="EMBL" id="RKR86341.1"/>
    </source>
</evidence>
<feature type="transmembrane region" description="Helical" evidence="1">
    <location>
        <begin position="24"/>
        <end position="42"/>
    </location>
</feature>
<dbReference type="Proteomes" id="UP000277671">
    <property type="component" value="Unassembled WGS sequence"/>
</dbReference>
<evidence type="ECO:0000256" key="1">
    <source>
        <dbReference type="SAM" id="Phobius"/>
    </source>
</evidence>
<feature type="transmembrane region" description="Helical" evidence="1">
    <location>
        <begin position="139"/>
        <end position="159"/>
    </location>
</feature>
<keyword evidence="1" id="KW-0812">Transmembrane</keyword>
<proteinExistence type="predicted"/>
<keyword evidence="3" id="KW-1185">Reference proteome</keyword>
<feature type="transmembrane region" description="Helical" evidence="1">
    <location>
        <begin position="49"/>
        <end position="67"/>
    </location>
</feature>
<organism evidence="2 3">
    <name type="scientific">Micromonospora pisi</name>
    <dbReference type="NCBI Taxonomy" id="589240"/>
    <lineage>
        <taxon>Bacteria</taxon>
        <taxon>Bacillati</taxon>
        <taxon>Actinomycetota</taxon>
        <taxon>Actinomycetes</taxon>
        <taxon>Micromonosporales</taxon>
        <taxon>Micromonosporaceae</taxon>
        <taxon>Micromonospora</taxon>
    </lineage>
</organism>
<protein>
    <recommendedName>
        <fullName evidence="4">Phosphoglycerol transferase MdoB-like AlkP superfamily enzyme</fullName>
    </recommendedName>
</protein>
<dbReference type="AlphaFoldDB" id="A0A495JC88"/>
<keyword evidence="1" id="KW-1133">Transmembrane helix</keyword>
<sequence length="524" mass="56928">MLAALLVLFALVAPEQISRLTPGAFTRIPVEGLLGVLLLLFLPARARRVTALVLGAVLGLLTVVKLLDMGFFKVLDRPFDLVLDWILFDDALSVLTDSVGRAGAIGAVVVLVLLVVALLVLMALSVLRLTRVVVRHRTVSARVVTALGAVWVVCAVLGAELAPGLPVAASGAADLAYDRTVQIRAGLRDQETFAAEAAVDAFRDTPGDQLLTGLRGKDVVLAFVESYGRDAVQDPEFAPQVGALLDEGNRRLNAAGFASRSAFLTSPTAGGGSWLAHATLLSGLWINNQQRYSNLLASDRLTLNSAFRRADWRTVAVMPAMTRPWPEGAFYQHQRVYGVGDLGYQGPRFSFAPMPDQYTLAAFERLERAQPDRPPLMAEIPLVSSHGPWAPLPRMVGWDELGDGSVFDSMAREGDPPDVVWRDAARVRTEYRRSIEYSLTSLISYVEKYGDDDLVLVFLGDHQPAPIVTGEGASRDVPITIVARNRTVLDRISGWGWQGGLRPGPQAPVWPMNAFRDRFLTAFG</sequence>
<feature type="transmembrane region" description="Helical" evidence="1">
    <location>
        <begin position="102"/>
        <end position="127"/>
    </location>
</feature>
<evidence type="ECO:0008006" key="4">
    <source>
        <dbReference type="Google" id="ProtNLM"/>
    </source>
</evidence>
<evidence type="ECO:0000313" key="3">
    <source>
        <dbReference type="Proteomes" id="UP000277671"/>
    </source>
</evidence>
<comment type="caution">
    <text evidence="2">The sequence shown here is derived from an EMBL/GenBank/DDBJ whole genome shotgun (WGS) entry which is preliminary data.</text>
</comment>
<dbReference type="EMBL" id="RBKT01000001">
    <property type="protein sequence ID" value="RKR86341.1"/>
    <property type="molecule type" value="Genomic_DNA"/>
</dbReference>
<dbReference type="InterPro" id="IPR017850">
    <property type="entry name" value="Alkaline_phosphatase_core_sf"/>
</dbReference>
<gene>
    <name evidence="2" type="ORF">BDK92_0565</name>
</gene>
<accession>A0A495JC88</accession>
<dbReference type="Gene3D" id="3.40.720.10">
    <property type="entry name" value="Alkaline Phosphatase, subunit A"/>
    <property type="match status" value="1"/>
</dbReference>
<keyword evidence="1" id="KW-0472">Membrane</keyword>
<reference evidence="2 3" key="1">
    <citation type="submission" date="2018-10" db="EMBL/GenBank/DDBJ databases">
        <title>Sequencing the genomes of 1000 actinobacteria strains.</title>
        <authorList>
            <person name="Klenk H.-P."/>
        </authorList>
    </citation>
    <scope>NUCLEOTIDE SEQUENCE [LARGE SCALE GENOMIC DNA]</scope>
    <source>
        <strain evidence="2 3">DSM 45175</strain>
    </source>
</reference>